<evidence type="ECO:0000256" key="6">
    <source>
        <dbReference type="SAM" id="MobiDB-lite"/>
    </source>
</evidence>
<feature type="domain" description="Zn(2)-C6 fungal-type" evidence="7">
    <location>
        <begin position="36"/>
        <end position="67"/>
    </location>
</feature>
<dbReference type="PROSITE" id="PS00463">
    <property type="entry name" value="ZN2_CY6_FUNGAL_1"/>
    <property type="match status" value="1"/>
</dbReference>
<comment type="caution">
    <text evidence="8">The sequence shown here is derived from an EMBL/GenBank/DDBJ whole genome shotgun (WGS) entry which is preliminary data.</text>
</comment>
<evidence type="ECO:0000313" key="8">
    <source>
        <dbReference type="EMBL" id="KAL2816266.1"/>
    </source>
</evidence>
<evidence type="ECO:0000256" key="5">
    <source>
        <dbReference type="ARBA" id="ARBA00023242"/>
    </source>
</evidence>
<dbReference type="SMART" id="SM00066">
    <property type="entry name" value="GAL4"/>
    <property type="match status" value="1"/>
</dbReference>
<dbReference type="CDD" id="cd12148">
    <property type="entry name" value="fungal_TF_MHR"/>
    <property type="match status" value="1"/>
</dbReference>
<sequence>MFHTFEGFENPTAATPARGGRERQPSIGRRVTTLRACTSCRHRKIKCDGEKPCEACRWYKKADLCHYSDPRPSRRHVEKLSTTLDEYRAILDKIFPGATPDALLSLPREKLLELTTNGLNQAQAQAQAQAQGPSTAARATSPATSVSHDAHVSPISNEDGNLEHLQAMPEESNDPRNLSHEIANAISDDVNALSLSSLSARKPSSYLGVSSINAVLKTIAWLDPGSVAYFSSTPPSGPRRGSVADLSSSEGQTWPGHDQPSTPPQVHLQVPESQLLDAYFTYIQPLTPIIDEQAFRETYASGHRKDDRWYCLLNMVLAMGSICASTSDDISHKIYYSRCRAYLDLESLGSSHLETVQTLGILGGWYLHYIAQPNLAYSLMGAALRMAATMGLHREFADQSEASNKQKLATLDLKRKVWWTLFLMDCWGGATLGRPTMGRFSPSVTVKLPHNRESGNVLDILPLLENVRFCKISNQIQDALAVSPLTKYSEIIHFDNQLVEWYNSLPYILRDHEPCPLSISNTRDVMKWRYHVQRIILYRPTLLSYAMRRVPYIALRSEERTAIERCREIAETSIRDISAAAKMPQMSGWNAVWFLFQTTMIPLLGLFINDNTVTDPRATTEACQAQVQDALLVFARLQGASPTARKTLDAVSRIFEASKRGPGVNVETNNINPSPSAPRESVPPPVTPGILPSQADTGRNYIVTNNNGFTDPFAPAAMDDPNGQYLWDFLSWSDTNLVPMADIDSINDASLLGPDDKHMKFANSGFFGNQLTEPPFFTNPSIAYYS</sequence>
<keyword evidence="5" id="KW-0539">Nucleus</keyword>
<feature type="compositionally biased region" description="Low complexity" evidence="6">
    <location>
        <begin position="232"/>
        <end position="241"/>
    </location>
</feature>
<keyword evidence="1" id="KW-0479">Metal-binding</keyword>
<protein>
    <submittedName>
        <fullName evidence="8">Fungal-specific transcription factor domain-containing protein</fullName>
    </submittedName>
</protein>
<organism evidence="8 9">
    <name type="scientific">Aspergillus granulosus</name>
    <dbReference type="NCBI Taxonomy" id="176169"/>
    <lineage>
        <taxon>Eukaryota</taxon>
        <taxon>Fungi</taxon>
        <taxon>Dikarya</taxon>
        <taxon>Ascomycota</taxon>
        <taxon>Pezizomycotina</taxon>
        <taxon>Eurotiomycetes</taxon>
        <taxon>Eurotiomycetidae</taxon>
        <taxon>Eurotiales</taxon>
        <taxon>Aspergillaceae</taxon>
        <taxon>Aspergillus</taxon>
        <taxon>Aspergillus subgen. Nidulantes</taxon>
    </lineage>
</organism>
<feature type="region of interest" description="Disordered" evidence="6">
    <location>
        <begin position="665"/>
        <end position="696"/>
    </location>
</feature>
<name>A0ABR4HLJ1_9EURO</name>
<dbReference type="Pfam" id="PF04082">
    <property type="entry name" value="Fungal_trans"/>
    <property type="match status" value="1"/>
</dbReference>
<evidence type="ECO:0000313" key="9">
    <source>
        <dbReference type="Proteomes" id="UP001610334"/>
    </source>
</evidence>
<dbReference type="Pfam" id="PF00172">
    <property type="entry name" value="Zn_clus"/>
    <property type="match status" value="1"/>
</dbReference>
<feature type="region of interest" description="Disordered" evidence="6">
    <location>
        <begin position="123"/>
        <end position="158"/>
    </location>
</feature>
<accession>A0ABR4HLJ1</accession>
<dbReference type="PROSITE" id="PS50048">
    <property type="entry name" value="ZN2_CY6_FUNGAL_2"/>
    <property type="match status" value="1"/>
</dbReference>
<proteinExistence type="predicted"/>
<feature type="compositionally biased region" description="Low complexity" evidence="6">
    <location>
        <begin position="123"/>
        <end position="147"/>
    </location>
</feature>
<reference evidence="8 9" key="1">
    <citation type="submission" date="2024-07" db="EMBL/GenBank/DDBJ databases">
        <title>Section-level genome sequencing and comparative genomics of Aspergillus sections Usti and Cavernicolus.</title>
        <authorList>
            <consortium name="Lawrence Berkeley National Laboratory"/>
            <person name="Nybo J.L."/>
            <person name="Vesth T.C."/>
            <person name="Theobald S."/>
            <person name="Frisvad J.C."/>
            <person name="Larsen T.O."/>
            <person name="Kjaerboelling I."/>
            <person name="Rothschild-Mancinelli K."/>
            <person name="Lyhne E.K."/>
            <person name="Kogle M.E."/>
            <person name="Barry K."/>
            <person name="Clum A."/>
            <person name="Na H."/>
            <person name="Ledsgaard L."/>
            <person name="Lin J."/>
            <person name="Lipzen A."/>
            <person name="Kuo A."/>
            <person name="Riley R."/>
            <person name="Mondo S."/>
            <person name="Labutti K."/>
            <person name="Haridas S."/>
            <person name="Pangalinan J."/>
            <person name="Salamov A.A."/>
            <person name="Simmons B.A."/>
            <person name="Magnuson J.K."/>
            <person name="Chen J."/>
            <person name="Drula E."/>
            <person name="Henrissat B."/>
            <person name="Wiebenga A."/>
            <person name="Lubbers R.J."/>
            <person name="Gomes A.C."/>
            <person name="Makela M.R."/>
            <person name="Stajich J."/>
            <person name="Grigoriev I.V."/>
            <person name="Mortensen U.H."/>
            <person name="De Vries R.P."/>
            <person name="Baker S.E."/>
            <person name="Andersen M.R."/>
        </authorList>
    </citation>
    <scope>NUCLEOTIDE SEQUENCE [LARGE SCALE GENOMIC DNA]</scope>
    <source>
        <strain evidence="8 9">CBS 588.65</strain>
    </source>
</reference>
<feature type="region of interest" description="Disordered" evidence="6">
    <location>
        <begin position="232"/>
        <end position="264"/>
    </location>
</feature>
<dbReference type="Gene3D" id="4.10.240.10">
    <property type="entry name" value="Zn(2)-C6 fungal-type DNA-binding domain"/>
    <property type="match status" value="1"/>
</dbReference>
<evidence type="ECO:0000256" key="3">
    <source>
        <dbReference type="ARBA" id="ARBA00023125"/>
    </source>
</evidence>
<dbReference type="EMBL" id="JBFXLT010000023">
    <property type="protein sequence ID" value="KAL2816266.1"/>
    <property type="molecule type" value="Genomic_DNA"/>
</dbReference>
<dbReference type="Proteomes" id="UP001610334">
    <property type="component" value="Unassembled WGS sequence"/>
</dbReference>
<feature type="region of interest" description="Disordered" evidence="6">
    <location>
        <begin position="1"/>
        <end position="26"/>
    </location>
</feature>
<dbReference type="SMART" id="SM00906">
    <property type="entry name" value="Fungal_trans"/>
    <property type="match status" value="1"/>
</dbReference>
<gene>
    <name evidence="8" type="ORF">BJX63DRAFT_142000</name>
</gene>
<evidence type="ECO:0000256" key="4">
    <source>
        <dbReference type="ARBA" id="ARBA00023163"/>
    </source>
</evidence>
<keyword evidence="9" id="KW-1185">Reference proteome</keyword>
<dbReference type="SUPFAM" id="SSF57701">
    <property type="entry name" value="Zn2/Cys6 DNA-binding domain"/>
    <property type="match status" value="1"/>
</dbReference>
<keyword evidence="3" id="KW-0238">DNA-binding</keyword>
<evidence type="ECO:0000256" key="2">
    <source>
        <dbReference type="ARBA" id="ARBA00023015"/>
    </source>
</evidence>
<evidence type="ECO:0000259" key="7">
    <source>
        <dbReference type="PROSITE" id="PS50048"/>
    </source>
</evidence>
<evidence type="ECO:0000256" key="1">
    <source>
        <dbReference type="ARBA" id="ARBA00022723"/>
    </source>
</evidence>
<dbReference type="PANTHER" id="PTHR47424">
    <property type="entry name" value="REGULATORY PROTEIN GAL4"/>
    <property type="match status" value="1"/>
</dbReference>
<dbReference type="InterPro" id="IPR051127">
    <property type="entry name" value="Fungal_SecMet_Regulators"/>
</dbReference>
<dbReference type="InterPro" id="IPR001138">
    <property type="entry name" value="Zn2Cys6_DnaBD"/>
</dbReference>
<dbReference type="CDD" id="cd00067">
    <property type="entry name" value="GAL4"/>
    <property type="match status" value="1"/>
</dbReference>
<keyword evidence="2" id="KW-0805">Transcription regulation</keyword>
<dbReference type="InterPro" id="IPR036864">
    <property type="entry name" value="Zn2-C6_fun-type_DNA-bd_sf"/>
</dbReference>
<dbReference type="PANTHER" id="PTHR47424:SF5">
    <property type="entry name" value="ZN(II)2CYS6 TRANSCRIPTION FACTOR (EUROFUNG)"/>
    <property type="match status" value="1"/>
</dbReference>
<keyword evidence="4" id="KW-0804">Transcription</keyword>
<dbReference type="InterPro" id="IPR007219">
    <property type="entry name" value="XnlR_reg_dom"/>
</dbReference>